<dbReference type="SUPFAM" id="SSF55129">
    <property type="entry name" value="Ribosomal protein L30p/L7e"/>
    <property type="match status" value="1"/>
</dbReference>
<dbReference type="Proteomes" id="UP000005850">
    <property type="component" value="Chromosome"/>
</dbReference>
<evidence type="ECO:0000313" key="9">
    <source>
        <dbReference type="Proteomes" id="UP000005850"/>
    </source>
</evidence>
<dbReference type="PANTHER" id="PTHR15892">
    <property type="entry name" value="MITOCHONDRIAL RIBOSOMAL PROTEIN L30"/>
    <property type="match status" value="1"/>
</dbReference>
<evidence type="ECO:0000313" key="8">
    <source>
        <dbReference type="EMBL" id="AIG24607.1"/>
    </source>
</evidence>
<dbReference type="InterPro" id="IPR005996">
    <property type="entry name" value="Ribosomal_uL30_bac-type"/>
</dbReference>
<dbReference type="KEGG" id="blr:BRLA_c001970"/>
<name>A0A075QVY5_BRELA</name>
<dbReference type="PANTHER" id="PTHR15892:SF2">
    <property type="entry name" value="LARGE RIBOSOMAL SUBUNIT PROTEIN UL30M"/>
    <property type="match status" value="1"/>
</dbReference>
<protein>
    <recommendedName>
        <fullName evidence="5">Large ribosomal subunit protein uL30</fullName>
    </recommendedName>
</protein>
<proteinExistence type="inferred from homology"/>
<feature type="domain" description="Large ribosomal subunit protein uL30-like ferredoxin-like fold" evidence="7">
    <location>
        <begin position="5"/>
        <end position="55"/>
    </location>
</feature>
<evidence type="ECO:0000256" key="4">
    <source>
        <dbReference type="ARBA" id="ARBA00023274"/>
    </source>
</evidence>
<evidence type="ECO:0000256" key="6">
    <source>
        <dbReference type="RuleBase" id="RU003734"/>
    </source>
</evidence>
<dbReference type="CDD" id="cd01658">
    <property type="entry name" value="Ribosomal_L30"/>
    <property type="match status" value="1"/>
</dbReference>
<dbReference type="InterPro" id="IPR036919">
    <property type="entry name" value="Ribo_uL30_ferredoxin-like_sf"/>
</dbReference>
<dbReference type="eggNOG" id="COG1841">
    <property type="taxonomic scope" value="Bacteria"/>
</dbReference>
<dbReference type="GO" id="GO:0003735">
    <property type="term" value="F:structural constituent of ribosome"/>
    <property type="evidence" value="ECO:0007669"/>
    <property type="project" value="InterPro"/>
</dbReference>
<dbReference type="GO" id="GO:0022625">
    <property type="term" value="C:cytosolic large ribosomal subunit"/>
    <property type="evidence" value="ECO:0007669"/>
    <property type="project" value="TreeGrafter"/>
</dbReference>
<dbReference type="RefSeq" id="WP_003345160.1">
    <property type="nucleotide sequence ID" value="NZ_CP007806.1"/>
</dbReference>
<dbReference type="NCBIfam" id="TIGR01308">
    <property type="entry name" value="rpmD_bact"/>
    <property type="match status" value="1"/>
</dbReference>
<keyword evidence="4 5" id="KW-0687">Ribonucleoprotein</keyword>
<keyword evidence="9" id="KW-1185">Reference proteome</keyword>
<dbReference type="AlphaFoldDB" id="A0A075QVY5"/>
<dbReference type="HAMAP" id="MF_01371_B">
    <property type="entry name" value="Ribosomal_uL30_B"/>
    <property type="match status" value="1"/>
</dbReference>
<dbReference type="STRING" id="1042163.BRLA_c001970"/>
<dbReference type="GO" id="GO:0006412">
    <property type="term" value="P:translation"/>
    <property type="evidence" value="ECO:0007669"/>
    <property type="project" value="UniProtKB-UniRule"/>
</dbReference>
<comment type="subunit">
    <text evidence="2 5">Part of the 50S ribosomal subunit.</text>
</comment>
<accession>A0A075QVY5</accession>
<dbReference type="FunFam" id="3.30.1390.20:FF:000001">
    <property type="entry name" value="50S ribosomal protein L30"/>
    <property type="match status" value="1"/>
</dbReference>
<dbReference type="InterPro" id="IPR016082">
    <property type="entry name" value="Ribosomal_uL30_ferredoxin-like"/>
</dbReference>
<gene>
    <name evidence="5 8" type="primary">rpmD</name>
    <name evidence="8" type="ORF">BRLA_c001970</name>
</gene>
<dbReference type="PIRSF" id="PIRSF002211">
    <property type="entry name" value="Ribosomal_L30_bac-type"/>
    <property type="match status" value="1"/>
</dbReference>
<dbReference type="EMBL" id="CP007806">
    <property type="protein sequence ID" value="AIG24607.1"/>
    <property type="molecule type" value="Genomic_DNA"/>
</dbReference>
<dbReference type="HOGENOM" id="CLU_131047_1_3_9"/>
<evidence type="ECO:0000256" key="1">
    <source>
        <dbReference type="ARBA" id="ARBA00007594"/>
    </source>
</evidence>
<evidence type="ECO:0000256" key="5">
    <source>
        <dbReference type="HAMAP-Rule" id="MF_01371"/>
    </source>
</evidence>
<evidence type="ECO:0000259" key="7">
    <source>
        <dbReference type="Pfam" id="PF00327"/>
    </source>
</evidence>
<dbReference type="Gene3D" id="3.30.1390.20">
    <property type="entry name" value="Ribosomal protein L30, ferredoxin-like fold domain"/>
    <property type="match status" value="1"/>
</dbReference>
<keyword evidence="3 5" id="KW-0689">Ribosomal protein</keyword>
<dbReference type="InterPro" id="IPR018038">
    <property type="entry name" value="Ribosomal_uL30_CS"/>
</dbReference>
<evidence type="ECO:0000256" key="3">
    <source>
        <dbReference type="ARBA" id="ARBA00022980"/>
    </source>
</evidence>
<reference evidence="8 9" key="1">
    <citation type="journal article" date="2011" name="J. Bacteriol.">
        <title>Genome sequence of Brevibacillus laterosporus LMG 15441, a pathogen of invertebrates.</title>
        <authorList>
            <person name="Djukic M."/>
            <person name="Poehlein A."/>
            <person name="Thurmer A."/>
            <person name="Daniel R."/>
        </authorList>
    </citation>
    <scope>NUCLEOTIDE SEQUENCE [LARGE SCALE GENOMIC DNA]</scope>
    <source>
        <strain evidence="8 9">LMG 15441</strain>
    </source>
</reference>
<dbReference type="Pfam" id="PF00327">
    <property type="entry name" value="Ribosomal_L30"/>
    <property type="match status" value="1"/>
</dbReference>
<organism evidence="8 9">
    <name type="scientific">Brevibacillus laterosporus LMG 15441</name>
    <dbReference type="NCBI Taxonomy" id="1042163"/>
    <lineage>
        <taxon>Bacteria</taxon>
        <taxon>Bacillati</taxon>
        <taxon>Bacillota</taxon>
        <taxon>Bacilli</taxon>
        <taxon>Bacillales</taxon>
        <taxon>Paenibacillaceae</taxon>
        <taxon>Brevibacillus</taxon>
    </lineage>
</organism>
<sequence length="62" mass="7026">MAKSLQITLKRSLIGRPADQKETVKALGLRKIHQTVEKQDNVAMRGMIFKVKHLVDVKEIGE</sequence>
<comment type="similarity">
    <text evidence="1 5 6">Belongs to the universal ribosomal protein uL30 family.</text>
</comment>
<evidence type="ECO:0000256" key="2">
    <source>
        <dbReference type="ARBA" id="ARBA00011838"/>
    </source>
</evidence>
<dbReference type="PROSITE" id="PS00634">
    <property type="entry name" value="RIBOSOMAL_L30"/>
    <property type="match status" value="1"/>
</dbReference>